<evidence type="ECO:0000313" key="2">
    <source>
        <dbReference type="EMBL" id="NVE94864.1"/>
    </source>
</evidence>
<feature type="transmembrane region" description="Helical" evidence="1">
    <location>
        <begin position="188"/>
        <end position="216"/>
    </location>
</feature>
<feature type="transmembrane region" description="Helical" evidence="1">
    <location>
        <begin position="222"/>
        <end position="245"/>
    </location>
</feature>
<keyword evidence="1" id="KW-1133">Transmembrane helix</keyword>
<gene>
    <name evidence="2" type="ORF">HUO12_08120</name>
</gene>
<comment type="caution">
    <text evidence="2">The sequence shown here is derived from an EMBL/GenBank/DDBJ whole genome shotgun (WGS) entry which is preliminary data.</text>
</comment>
<accession>A0A850H6J1</accession>
<dbReference type="Proteomes" id="UP000546031">
    <property type="component" value="Unassembled WGS sequence"/>
</dbReference>
<feature type="transmembrane region" description="Helical" evidence="1">
    <location>
        <begin position="71"/>
        <end position="93"/>
    </location>
</feature>
<evidence type="ECO:0008006" key="4">
    <source>
        <dbReference type="Google" id="ProtNLM"/>
    </source>
</evidence>
<proteinExistence type="predicted"/>
<feature type="transmembrane region" description="Helical" evidence="1">
    <location>
        <begin position="21"/>
        <end position="42"/>
    </location>
</feature>
<evidence type="ECO:0000313" key="3">
    <source>
        <dbReference type="Proteomes" id="UP000546031"/>
    </source>
</evidence>
<protein>
    <recommendedName>
        <fullName evidence="4">Glycerophosphoryl diester phosphodiesterase membrane domain-containing protein</fullName>
    </recommendedName>
</protein>
<reference evidence="2 3" key="1">
    <citation type="submission" date="2020-06" db="EMBL/GenBank/DDBJ databases">
        <title>Altererythrobacter lutimaris sp. nov., a marine bacterium isolated from a tidal flat.</title>
        <authorList>
            <person name="Kim D."/>
            <person name="Yoo Y."/>
            <person name="Kim J.-J."/>
        </authorList>
    </citation>
    <scope>NUCLEOTIDE SEQUENCE [LARGE SCALE GENOMIC DNA]</scope>
    <source>
        <strain evidence="2 3">JGD-16</strain>
    </source>
</reference>
<dbReference type="AlphaFoldDB" id="A0A850H6J1"/>
<sequence>MKLDLGRAWNDATALLSANKDVIGIVAGVFFFLPYLALSLLMPEAAQPQINNPEDIDAVMEALGAIYAENWWIFVLTSVLQMIGMLALFALLTDRARPTVGEALKRGTTGFPSYLAAQILVAVAIGFVGGLLAVISPFLIILAIPIIFYLLVKFSLIGAVIGIEQTLNPFAVLKRSWQLTKGNSFRIFFFFFLILLSLMIISLIVTMIFGVVFAAAGGQIELIGNGIVGSLVNAIFAIIFLGVLASLHRQLAGPNAEALSETFE</sequence>
<feature type="transmembrane region" description="Helical" evidence="1">
    <location>
        <begin position="114"/>
        <end position="140"/>
    </location>
</feature>
<dbReference type="RefSeq" id="WP_176273095.1">
    <property type="nucleotide sequence ID" value="NZ_JABWTA010000001.1"/>
</dbReference>
<name>A0A850H6J1_9SPHN</name>
<evidence type="ECO:0000256" key="1">
    <source>
        <dbReference type="SAM" id="Phobius"/>
    </source>
</evidence>
<dbReference type="EMBL" id="JABWTA010000001">
    <property type="protein sequence ID" value="NVE94864.1"/>
    <property type="molecule type" value="Genomic_DNA"/>
</dbReference>
<keyword evidence="3" id="KW-1185">Reference proteome</keyword>
<organism evidence="2 3">
    <name type="scientific">Altererythrobacter lutimaris</name>
    <dbReference type="NCBI Taxonomy" id="2743979"/>
    <lineage>
        <taxon>Bacteria</taxon>
        <taxon>Pseudomonadati</taxon>
        <taxon>Pseudomonadota</taxon>
        <taxon>Alphaproteobacteria</taxon>
        <taxon>Sphingomonadales</taxon>
        <taxon>Erythrobacteraceae</taxon>
        <taxon>Altererythrobacter</taxon>
    </lineage>
</organism>
<keyword evidence="1" id="KW-0472">Membrane</keyword>
<keyword evidence="1" id="KW-0812">Transmembrane</keyword>
<feature type="transmembrane region" description="Helical" evidence="1">
    <location>
        <begin position="146"/>
        <end position="167"/>
    </location>
</feature>